<dbReference type="STRING" id="644358.A0A0C4DXZ1"/>
<dbReference type="OMA" id="HYCHRRT"/>
<reference evidence="4" key="2">
    <citation type="submission" date="2010-05" db="EMBL/GenBank/DDBJ databases">
        <title>The genome sequence of Magnaporthe poae strain ATCC 64411.</title>
        <authorList>
            <person name="Ma L.-J."/>
            <person name="Dead R."/>
            <person name="Young S."/>
            <person name="Zeng Q."/>
            <person name="Koehrsen M."/>
            <person name="Alvarado L."/>
            <person name="Berlin A."/>
            <person name="Chapman S.B."/>
            <person name="Chen Z."/>
            <person name="Freedman E."/>
            <person name="Gellesch M."/>
            <person name="Goldberg J."/>
            <person name="Griggs A."/>
            <person name="Gujja S."/>
            <person name="Heilman E.R."/>
            <person name="Heiman D."/>
            <person name="Hepburn T."/>
            <person name="Howarth C."/>
            <person name="Jen D."/>
            <person name="Larson L."/>
            <person name="Mehta T."/>
            <person name="Neiman D."/>
            <person name="Pearson M."/>
            <person name="Roberts A."/>
            <person name="Saif S."/>
            <person name="Shea T."/>
            <person name="Shenoy N."/>
            <person name="Sisk P."/>
            <person name="Stolte C."/>
            <person name="Sykes S."/>
            <person name="Walk T."/>
            <person name="White J."/>
            <person name="Yandava C."/>
            <person name="Haas B."/>
            <person name="Nusbaum C."/>
            <person name="Birren B."/>
        </authorList>
    </citation>
    <scope>NUCLEOTIDE SEQUENCE [LARGE SCALE GENOMIC DNA]</scope>
    <source>
        <strain evidence="4">ATCC 64411 / 73-15</strain>
    </source>
</reference>
<accession>A0A0C4DXZ1</accession>
<evidence type="ECO:0000313" key="3">
    <source>
        <dbReference type="EnsemblFungi" id="MAPG_04898T0"/>
    </source>
</evidence>
<reference evidence="2" key="3">
    <citation type="submission" date="2011-03" db="EMBL/GenBank/DDBJ databases">
        <title>Annotation of Magnaporthe poae ATCC 64411.</title>
        <authorList>
            <person name="Ma L.-J."/>
            <person name="Dead R."/>
            <person name="Young S.K."/>
            <person name="Zeng Q."/>
            <person name="Gargeya S."/>
            <person name="Fitzgerald M."/>
            <person name="Haas B."/>
            <person name="Abouelleil A."/>
            <person name="Alvarado L."/>
            <person name="Arachchi H.M."/>
            <person name="Berlin A."/>
            <person name="Brown A."/>
            <person name="Chapman S.B."/>
            <person name="Chen Z."/>
            <person name="Dunbar C."/>
            <person name="Freedman E."/>
            <person name="Gearin G."/>
            <person name="Gellesch M."/>
            <person name="Goldberg J."/>
            <person name="Griggs A."/>
            <person name="Gujja S."/>
            <person name="Heiman D."/>
            <person name="Howarth C."/>
            <person name="Larson L."/>
            <person name="Lui A."/>
            <person name="MacDonald P.J.P."/>
            <person name="Mehta T."/>
            <person name="Montmayeur A."/>
            <person name="Murphy C."/>
            <person name="Neiman D."/>
            <person name="Pearson M."/>
            <person name="Priest M."/>
            <person name="Roberts A."/>
            <person name="Saif S."/>
            <person name="Shea T."/>
            <person name="Shenoy N."/>
            <person name="Sisk P."/>
            <person name="Stolte C."/>
            <person name="Sykes S."/>
            <person name="Yandava C."/>
            <person name="Wortman J."/>
            <person name="Nusbaum C."/>
            <person name="Birren B."/>
        </authorList>
    </citation>
    <scope>NUCLEOTIDE SEQUENCE</scope>
    <source>
        <strain evidence="2">ATCC 64411</strain>
    </source>
</reference>
<feature type="signal peptide" evidence="1">
    <location>
        <begin position="1"/>
        <end position="17"/>
    </location>
</feature>
<protein>
    <submittedName>
        <fullName evidence="2 3">Uncharacterized protein</fullName>
    </submittedName>
</protein>
<reference evidence="3" key="5">
    <citation type="submission" date="2015-06" db="UniProtKB">
        <authorList>
            <consortium name="EnsemblFungi"/>
        </authorList>
    </citation>
    <scope>IDENTIFICATION</scope>
    <source>
        <strain evidence="3">ATCC 64411</strain>
    </source>
</reference>
<reference evidence="3" key="4">
    <citation type="journal article" date="2015" name="G3 (Bethesda)">
        <title>Genome sequences of three phytopathogenic species of the Magnaporthaceae family of fungi.</title>
        <authorList>
            <person name="Okagaki L.H."/>
            <person name="Nunes C.C."/>
            <person name="Sailsbery J."/>
            <person name="Clay B."/>
            <person name="Brown D."/>
            <person name="John T."/>
            <person name="Oh Y."/>
            <person name="Young N."/>
            <person name="Fitzgerald M."/>
            <person name="Haas B.J."/>
            <person name="Zeng Q."/>
            <person name="Young S."/>
            <person name="Adiconis X."/>
            <person name="Fan L."/>
            <person name="Levin J.Z."/>
            <person name="Mitchell T.K."/>
            <person name="Okubara P.A."/>
            <person name="Farman M.L."/>
            <person name="Kohn L.M."/>
            <person name="Birren B."/>
            <person name="Ma L.-J."/>
            <person name="Dean R.A."/>
        </authorList>
    </citation>
    <scope>NUCLEOTIDE SEQUENCE</scope>
    <source>
        <strain evidence="3">ATCC 64411 / 73-15</strain>
    </source>
</reference>
<keyword evidence="1" id="KW-0732">Signal</keyword>
<dbReference type="eggNOG" id="ENOG502SG5T">
    <property type="taxonomic scope" value="Eukaryota"/>
</dbReference>
<proteinExistence type="predicted"/>
<organism evidence="3 4">
    <name type="scientific">Magnaporthiopsis poae (strain ATCC 64411 / 73-15)</name>
    <name type="common">Kentucky bluegrass fungus</name>
    <name type="synonym">Magnaporthe poae</name>
    <dbReference type="NCBI Taxonomy" id="644358"/>
    <lineage>
        <taxon>Eukaryota</taxon>
        <taxon>Fungi</taxon>
        <taxon>Dikarya</taxon>
        <taxon>Ascomycota</taxon>
        <taxon>Pezizomycotina</taxon>
        <taxon>Sordariomycetes</taxon>
        <taxon>Sordariomycetidae</taxon>
        <taxon>Magnaporthales</taxon>
        <taxon>Magnaporthaceae</taxon>
        <taxon>Magnaporthiopsis</taxon>
    </lineage>
</organism>
<gene>
    <name evidence="2" type="ORF">MAPG_04898</name>
</gene>
<evidence type="ECO:0000313" key="2">
    <source>
        <dbReference type="EMBL" id="KLU85878.1"/>
    </source>
</evidence>
<dbReference type="OrthoDB" id="2507450at2759"/>
<dbReference type="VEuPathDB" id="FungiDB:MAPG_04898"/>
<feature type="chain" id="PRO_5009385460" evidence="1">
    <location>
        <begin position="18"/>
        <end position="284"/>
    </location>
</feature>
<evidence type="ECO:0000256" key="1">
    <source>
        <dbReference type="SAM" id="SignalP"/>
    </source>
</evidence>
<dbReference type="EMBL" id="GL876969">
    <property type="protein sequence ID" value="KLU85878.1"/>
    <property type="molecule type" value="Genomic_DNA"/>
</dbReference>
<dbReference type="Proteomes" id="UP000011715">
    <property type="component" value="Unassembled WGS sequence"/>
</dbReference>
<name>A0A0C4DXZ1_MAGP6</name>
<dbReference type="AlphaFoldDB" id="A0A0C4DXZ1"/>
<sequence length="284" mass="29872">MRTSLFSLAAVLGCASAAQPRPRELFGRWRKSSNTCACPRPDTAPVTVTNTFTVPGQVTVTHTYTAPASTVFVTITDRERPVQQITVTVGGTVTETVPAVTETKTLPGGAVTETKILPGGTVTETRTLPGGGVVTETRTLPGETVTETRTSPGGATVTETKTLPGSEAITETKTLPGGVTITETRTLPGGETVTETRTVPATTVPTVTRPHGHYCHRRTCYNSHGDPVTTLPPDTTDCSARVSMLISTVFTTYTQTVWSSPVPTVVPREILVGKVVNIGNVGLL</sequence>
<dbReference type="EnsemblFungi" id="MAPG_04898T0">
    <property type="protein sequence ID" value="MAPG_04898T0"/>
    <property type="gene ID" value="MAPG_04898"/>
</dbReference>
<reference evidence="2" key="1">
    <citation type="submission" date="2010-05" db="EMBL/GenBank/DDBJ databases">
        <title>The Genome Sequence of Magnaporthe poae strain ATCC 64411.</title>
        <authorList>
            <consortium name="The Broad Institute Genome Sequencing Platform"/>
            <consortium name="Broad Institute Genome Sequencing Center for Infectious Disease"/>
            <person name="Ma L.-J."/>
            <person name="Dead R."/>
            <person name="Young S."/>
            <person name="Zeng Q."/>
            <person name="Koehrsen M."/>
            <person name="Alvarado L."/>
            <person name="Berlin A."/>
            <person name="Chapman S.B."/>
            <person name="Chen Z."/>
            <person name="Freedman E."/>
            <person name="Gellesch M."/>
            <person name="Goldberg J."/>
            <person name="Griggs A."/>
            <person name="Gujja S."/>
            <person name="Heilman E.R."/>
            <person name="Heiman D."/>
            <person name="Hepburn T."/>
            <person name="Howarth C."/>
            <person name="Jen D."/>
            <person name="Larson L."/>
            <person name="Mehta T."/>
            <person name="Neiman D."/>
            <person name="Pearson M."/>
            <person name="Roberts A."/>
            <person name="Saif S."/>
            <person name="Shea T."/>
            <person name="Shenoy N."/>
            <person name="Sisk P."/>
            <person name="Stolte C."/>
            <person name="Sykes S."/>
            <person name="Walk T."/>
            <person name="White J."/>
            <person name="Yandava C."/>
            <person name="Haas B."/>
            <person name="Nusbaum C."/>
            <person name="Birren B."/>
        </authorList>
    </citation>
    <scope>NUCLEOTIDE SEQUENCE</scope>
    <source>
        <strain evidence="2">ATCC 64411</strain>
    </source>
</reference>
<dbReference type="EMBL" id="ADBL01001140">
    <property type="status" value="NOT_ANNOTATED_CDS"/>
    <property type="molecule type" value="Genomic_DNA"/>
</dbReference>
<keyword evidence="4" id="KW-1185">Reference proteome</keyword>
<evidence type="ECO:0000313" key="4">
    <source>
        <dbReference type="Proteomes" id="UP000011715"/>
    </source>
</evidence>